<accession>A0A6A3D1K3</accession>
<dbReference type="InterPro" id="IPR002403">
    <property type="entry name" value="Cyt_P450_E_grp-IV"/>
</dbReference>
<evidence type="ECO:0000256" key="6">
    <source>
        <dbReference type="ARBA" id="ARBA00023004"/>
    </source>
</evidence>
<dbReference type="SUPFAM" id="SSF48264">
    <property type="entry name" value="Cytochrome P450"/>
    <property type="match status" value="1"/>
</dbReference>
<evidence type="ECO:0000256" key="4">
    <source>
        <dbReference type="ARBA" id="ARBA00022723"/>
    </source>
</evidence>
<keyword evidence="10" id="KW-0808">Transferase</keyword>
<comment type="caution">
    <text evidence="10">The sequence shown here is derived from an EMBL/GenBank/DDBJ whole genome shotgun (WGS) entry which is preliminary data.</text>
</comment>
<evidence type="ECO:0000313" key="10">
    <source>
        <dbReference type="EMBL" id="KAE8734577.1"/>
    </source>
</evidence>
<keyword evidence="7 9" id="KW-0503">Monooxygenase</keyword>
<dbReference type="Proteomes" id="UP000436088">
    <property type="component" value="Unassembled WGS sequence"/>
</dbReference>
<keyword evidence="4 8" id="KW-0479">Metal-binding</keyword>
<evidence type="ECO:0000256" key="1">
    <source>
        <dbReference type="ARBA" id="ARBA00001971"/>
    </source>
</evidence>
<proteinExistence type="inferred from homology"/>
<evidence type="ECO:0000256" key="2">
    <source>
        <dbReference type="ARBA" id="ARBA00010617"/>
    </source>
</evidence>
<keyword evidence="5 9" id="KW-0560">Oxidoreductase</keyword>
<dbReference type="PROSITE" id="PS00086">
    <property type="entry name" value="CYTOCHROME_P450"/>
    <property type="match status" value="1"/>
</dbReference>
<feature type="binding site" description="axial binding residue" evidence="8">
    <location>
        <position position="105"/>
    </location>
    <ligand>
        <name>heme</name>
        <dbReference type="ChEBI" id="CHEBI:30413"/>
    </ligand>
    <ligandPart>
        <name>Fe</name>
        <dbReference type="ChEBI" id="CHEBI:18248"/>
    </ligandPart>
</feature>
<evidence type="ECO:0000256" key="9">
    <source>
        <dbReference type="RuleBase" id="RU000461"/>
    </source>
</evidence>
<dbReference type="PANTHER" id="PTHR24296">
    <property type="entry name" value="CYTOCHROME P450"/>
    <property type="match status" value="1"/>
</dbReference>
<dbReference type="GO" id="GO:0008168">
    <property type="term" value="F:methyltransferase activity"/>
    <property type="evidence" value="ECO:0007669"/>
    <property type="project" value="UniProtKB-KW"/>
</dbReference>
<dbReference type="PRINTS" id="PR00465">
    <property type="entry name" value="EP450IV"/>
</dbReference>
<evidence type="ECO:0000256" key="8">
    <source>
        <dbReference type="PIRSR" id="PIRSR602403-1"/>
    </source>
</evidence>
<dbReference type="Gene3D" id="1.10.630.10">
    <property type="entry name" value="Cytochrome P450"/>
    <property type="match status" value="1"/>
</dbReference>
<dbReference type="EMBL" id="VEPZ02000066">
    <property type="protein sequence ID" value="KAE8734577.1"/>
    <property type="molecule type" value="Genomic_DNA"/>
</dbReference>
<organism evidence="10 11">
    <name type="scientific">Hibiscus syriacus</name>
    <name type="common">Rose of Sharon</name>
    <dbReference type="NCBI Taxonomy" id="106335"/>
    <lineage>
        <taxon>Eukaryota</taxon>
        <taxon>Viridiplantae</taxon>
        <taxon>Streptophyta</taxon>
        <taxon>Embryophyta</taxon>
        <taxon>Tracheophyta</taxon>
        <taxon>Spermatophyta</taxon>
        <taxon>Magnoliopsida</taxon>
        <taxon>eudicotyledons</taxon>
        <taxon>Gunneridae</taxon>
        <taxon>Pentapetalae</taxon>
        <taxon>rosids</taxon>
        <taxon>malvids</taxon>
        <taxon>Malvales</taxon>
        <taxon>Malvaceae</taxon>
        <taxon>Malvoideae</taxon>
        <taxon>Hibiscus</taxon>
    </lineage>
</organism>
<dbReference type="AlphaFoldDB" id="A0A6A3D1K3"/>
<dbReference type="GO" id="GO:0020037">
    <property type="term" value="F:heme binding"/>
    <property type="evidence" value="ECO:0007669"/>
    <property type="project" value="InterPro"/>
</dbReference>
<dbReference type="PRINTS" id="PR00385">
    <property type="entry name" value="P450"/>
</dbReference>
<sequence length="161" mass="18476">MVYFTAEELNKFVYLRAAFCETLRLFPPVPVDFRSSIGPDVLPSGDHIGPNTRVLISFYSMGRSEEIWGEDCMEFKPERWISEMGEFVHKPGSLYLPFGVGQRACLGKELSLKMMNTVAINVLRHFEVKVVEKQKITKTNKVLALTTQHGLKVRIKKRLRN</sequence>
<dbReference type="GO" id="GO:0004497">
    <property type="term" value="F:monooxygenase activity"/>
    <property type="evidence" value="ECO:0007669"/>
    <property type="project" value="UniProtKB-KW"/>
</dbReference>
<dbReference type="InterPro" id="IPR036396">
    <property type="entry name" value="Cyt_P450_sf"/>
</dbReference>
<evidence type="ECO:0000256" key="3">
    <source>
        <dbReference type="ARBA" id="ARBA00022617"/>
    </source>
</evidence>
<keyword evidence="6 8" id="KW-0408">Iron</keyword>
<dbReference type="GO" id="GO:0032259">
    <property type="term" value="P:methylation"/>
    <property type="evidence" value="ECO:0007669"/>
    <property type="project" value="UniProtKB-KW"/>
</dbReference>
<dbReference type="InterPro" id="IPR017972">
    <property type="entry name" value="Cyt_P450_CS"/>
</dbReference>
<dbReference type="GO" id="GO:0006629">
    <property type="term" value="P:lipid metabolic process"/>
    <property type="evidence" value="ECO:0007669"/>
    <property type="project" value="UniProtKB-ARBA"/>
</dbReference>
<dbReference type="GO" id="GO:0005506">
    <property type="term" value="F:iron ion binding"/>
    <property type="evidence" value="ECO:0007669"/>
    <property type="project" value="InterPro"/>
</dbReference>
<evidence type="ECO:0000256" key="7">
    <source>
        <dbReference type="ARBA" id="ARBA00023033"/>
    </source>
</evidence>
<evidence type="ECO:0000256" key="5">
    <source>
        <dbReference type="ARBA" id="ARBA00023002"/>
    </source>
</evidence>
<dbReference type="Pfam" id="PF00067">
    <property type="entry name" value="p450"/>
    <property type="match status" value="1"/>
</dbReference>
<dbReference type="InterPro" id="IPR001128">
    <property type="entry name" value="Cyt_P450"/>
</dbReference>
<keyword evidence="11" id="KW-1185">Reference proteome</keyword>
<name>A0A6A3D1K3_HIBSY</name>
<protein>
    <submittedName>
        <fullName evidence="10">S-adenosyl-L-methionine-dependent methyltransferases superfamily protein isoform 1</fullName>
    </submittedName>
</protein>
<comment type="similarity">
    <text evidence="2 9">Belongs to the cytochrome P450 family.</text>
</comment>
<dbReference type="GO" id="GO:0016705">
    <property type="term" value="F:oxidoreductase activity, acting on paired donors, with incorporation or reduction of molecular oxygen"/>
    <property type="evidence" value="ECO:0007669"/>
    <property type="project" value="InterPro"/>
</dbReference>
<gene>
    <name evidence="10" type="ORF">F3Y22_tig00000757pilonHSYRG00009</name>
</gene>
<comment type="cofactor">
    <cofactor evidence="1 8">
        <name>heme</name>
        <dbReference type="ChEBI" id="CHEBI:30413"/>
    </cofactor>
</comment>
<reference evidence="10" key="1">
    <citation type="submission" date="2019-09" db="EMBL/GenBank/DDBJ databases">
        <title>Draft genome information of white flower Hibiscus syriacus.</title>
        <authorList>
            <person name="Kim Y.-M."/>
        </authorList>
    </citation>
    <scope>NUCLEOTIDE SEQUENCE [LARGE SCALE GENOMIC DNA]</scope>
    <source>
        <strain evidence="10">YM2019G1</strain>
    </source>
</reference>
<keyword evidence="3 8" id="KW-0349">Heme</keyword>
<keyword evidence="10" id="KW-0489">Methyltransferase</keyword>
<evidence type="ECO:0000313" key="11">
    <source>
        <dbReference type="Proteomes" id="UP000436088"/>
    </source>
</evidence>